<proteinExistence type="predicted"/>
<protein>
    <submittedName>
        <fullName evidence="1">Uncharacterized protein</fullName>
    </submittedName>
</protein>
<evidence type="ECO:0000313" key="1">
    <source>
        <dbReference type="EMBL" id="PPE06121.1"/>
    </source>
</evidence>
<name>A0A2S5RFP6_9MOLU</name>
<organism evidence="1 2">
    <name type="scientific">Williamsoniiplasma lucivorax</name>
    <dbReference type="NCBI Taxonomy" id="209274"/>
    <lineage>
        <taxon>Bacteria</taxon>
        <taxon>Bacillati</taxon>
        <taxon>Mycoplasmatota</taxon>
        <taxon>Mollicutes</taxon>
        <taxon>Entomoplasmatales</taxon>
        <taxon>Williamsoniiplasma</taxon>
    </lineage>
</organism>
<dbReference type="RefSeq" id="WP_028126611.1">
    <property type="nucleotide sequence ID" value="NZ_PHNE01000001.1"/>
</dbReference>
<gene>
    <name evidence="1" type="ORF">ELUCI_v1c04120</name>
</gene>
<evidence type="ECO:0000313" key="2">
    <source>
        <dbReference type="Proteomes" id="UP000237865"/>
    </source>
</evidence>
<sequence length="380" mass="43380">MFKSLLLCSSVLTVSPTMNIVVQKTQNKNENPSLFTLQNDAKISNLSQNERKNNVEYRLYLDSTNDTLSPEDNKIDYNLGYLAKDKWYDVELPLIQYNFSDFATNNKYELISKIGSKIELKYYYAFNMWDSKLGWRYSEGKNVPLKWTTSDISLRPEEHTEQVQYEMSGTDTEAGRIEVQQKWDSSGLKINVKMGVWYHWAWGSIYNHATLTKFSLDKIEGNNSNINLDNKTEPVFANMPLSIGTHYISLDSLFDKARNIFEDKIKNSWKMVAPTLVSYTVSGFCNSGNQSIYATINALNYSYLLNDISLTMISGSLLNGKIVLENSQVGSQIRSSLYYKNINNALYFMGQASSKRISGCNNISLIGLESINYIYMSNSI</sequence>
<dbReference type="Proteomes" id="UP000237865">
    <property type="component" value="Unassembled WGS sequence"/>
</dbReference>
<accession>A0A2S5RFP6</accession>
<keyword evidence="2" id="KW-1185">Reference proteome</keyword>
<dbReference type="STRING" id="1399797.GCA_000518285_00812"/>
<dbReference type="EMBL" id="PHNE01000001">
    <property type="protein sequence ID" value="PPE06121.1"/>
    <property type="molecule type" value="Genomic_DNA"/>
</dbReference>
<comment type="caution">
    <text evidence="1">The sequence shown here is derived from an EMBL/GenBank/DDBJ whole genome shotgun (WGS) entry which is preliminary data.</text>
</comment>
<dbReference type="AlphaFoldDB" id="A0A2S5RFP6"/>
<reference evidence="1 2" key="1">
    <citation type="submission" date="2017-11" db="EMBL/GenBank/DDBJ databases">
        <title>Genome sequence of Entomoplasma lucivorax PIPN-2 (ATCC 49196).</title>
        <authorList>
            <person name="Lo W.-S."/>
            <person name="Gasparich G.E."/>
            <person name="Kuo C.-H."/>
        </authorList>
    </citation>
    <scope>NUCLEOTIDE SEQUENCE [LARGE SCALE GENOMIC DNA]</scope>
    <source>
        <strain evidence="1 2">PIPN-2</strain>
    </source>
</reference>